<keyword evidence="5 6" id="KW-0472">Membrane</keyword>
<keyword evidence="4 6" id="KW-1133">Transmembrane helix</keyword>
<comment type="subcellular location">
    <subcellularLocation>
        <location evidence="1">Membrane</location>
        <topology evidence="1">Multi-pass membrane protein</topology>
    </subcellularLocation>
</comment>
<dbReference type="OrthoDB" id="1935484at2759"/>
<dbReference type="InParanoid" id="A0A5J5F5E4"/>
<feature type="transmembrane region" description="Helical" evidence="6">
    <location>
        <begin position="257"/>
        <end position="278"/>
    </location>
</feature>
<keyword evidence="9" id="KW-1185">Reference proteome</keyword>
<dbReference type="PANTHER" id="PTHR43791">
    <property type="entry name" value="PERMEASE-RELATED"/>
    <property type="match status" value="1"/>
</dbReference>
<dbReference type="PANTHER" id="PTHR43791:SF104">
    <property type="entry name" value="MAJOR FACILITATOR SUPERFAMILY (MFS) PROFILE DOMAIN-CONTAINING PROTEIN-RELATED"/>
    <property type="match status" value="1"/>
</dbReference>
<dbReference type="Pfam" id="PF07690">
    <property type="entry name" value="MFS_1"/>
    <property type="match status" value="1"/>
</dbReference>
<evidence type="ECO:0000256" key="6">
    <source>
        <dbReference type="SAM" id="Phobius"/>
    </source>
</evidence>
<evidence type="ECO:0000256" key="4">
    <source>
        <dbReference type="ARBA" id="ARBA00022989"/>
    </source>
</evidence>
<feature type="transmembrane region" description="Helical" evidence="6">
    <location>
        <begin position="339"/>
        <end position="363"/>
    </location>
</feature>
<dbReference type="SUPFAM" id="SSF103473">
    <property type="entry name" value="MFS general substrate transporter"/>
    <property type="match status" value="1"/>
</dbReference>
<dbReference type="FunCoup" id="A0A5J5F5E4">
    <property type="interactions" value="76"/>
</dbReference>
<evidence type="ECO:0000256" key="1">
    <source>
        <dbReference type="ARBA" id="ARBA00004141"/>
    </source>
</evidence>
<name>A0A5J5F5E4_9PEZI</name>
<dbReference type="FunFam" id="1.20.1250.20:FF:000247">
    <property type="entry name" value="MFS general substrate transporter"/>
    <property type="match status" value="1"/>
</dbReference>
<sequence>MAAEQKNGISSASSTFSIPAKEAEVGVTNGPNSSSSSSLPEYSLVDEGGVFGNSTNTALKNYYKPIDSYEGAHRYDPTATWSEQEEKAIVRKIDWRIASWCCLMFFALQLDRGNISQALSDNMLDDLGLTTDQYNWGQTVFYISFLLAELPSQLVSKKLGPDRWIPIQMCAWSIVASCQSKLNGYSSFMICRTLIGLIEGGFIADVILYLSYFYKTKELPSRLSWFWTAYMGTQIIAAFLAFGILRLRGVHGMEGWRWLFALEGSFTALIGILSWFYMPPSPTQTKGGLRGPDGWFSEREEIIMVNRVLRDDPSKGDMHNRQAVTPALLWSSLKDYDMWPIYIIGLTWTIPSGPMSSYLTLVLRSMGFSTLTTNLLTVPAQALFIIILLSITWLSERINQRLLLGVAGQIWVLIPIVVLAVLPADAPKWGRYAACIFVVGQVYVHAILVSLTSRNAGSVRTRTVGSAVYNMTVQTGSIISSNIYRSDDAPLYRRGNRVLIGVACMNIALFILAKLYYMWKNKRRDRIWNAMSLEEKEIYLKTTEDKGNKRLDFRFAH</sequence>
<evidence type="ECO:0000256" key="3">
    <source>
        <dbReference type="ARBA" id="ARBA00022692"/>
    </source>
</evidence>
<dbReference type="PROSITE" id="PS50850">
    <property type="entry name" value="MFS"/>
    <property type="match status" value="1"/>
</dbReference>
<feature type="transmembrane region" description="Helical" evidence="6">
    <location>
        <begin position="375"/>
        <end position="395"/>
    </location>
</feature>
<proteinExistence type="predicted"/>
<feature type="transmembrane region" description="Helical" evidence="6">
    <location>
        <begin position="498"/>
        <end position="517"/>
    </location>
</feature>
<dbReference type="GO" id="GO:0022857">
    <property type="term" value="F:transmembrane transporter activity"/>
    <property type="evidence" value="ECO:0007669"/>
    <property type="project" value="InterPro"/>
</dbReference>
<dbReference type="EMBL" id="VXIS01000034">
    <property type="protein sequence ID" value="KAA8911561.1"/>
    <property type="molecule type" value="Genomic_DNA"/>
</dbReference>
<feature type="transmembrane region" description="Helical" evidence="6">
    <location>
        <begin position="401"/>
        <end position="422"/>
    </location>
</feature>
<dbReference type="GO" id="GO:0016020">
    <property type="term" value="C:membrane"/>
    <property type="evidence" value="ECO:0007669"/>
    <property type="project" value="UniProtKB-SubCell"/>
</dbReference>
<protein>
    <submittedName>
        <fullName evidence="8">Major facilitator superfamily domain-containing protein</fullName>
    </submittedName>
</protein>
<comment type="caution">
    <text evidence="8">The sequence shown here is derived from an EMBL/GenBank/DDBJ whole genome shotgun (WGS) entry which is preliminary data.</text>
</comment>
<dbReference type="InterPro" id="IPR011701">
    <property type="entry name" value="MFS"/>
</dbReference>
<evidence type="ECO:0000313" key="9">
    <source>
        <dbReference type="Proteomes" id="UP000326924"/>
    </source>
</evidence>
<reference evidence="8 9" key="1">
    <citation type="submission" date="2019-09" db="EMBL/GenBank/DDBJ databases">
        <title>Draft genome of the ectomycorrhizal ascomycete Sphaerosporella brunnea.</title>
        <authorList>
            <consortium name="DOE Joint Genome Institute"/>
            <person name="Benucci G.M."/>
            <person name="Marozzi G."/>
            <person name="Antonielli L."/>
            <person name="Sanchez S."/>
            <person name="Marco P."/>
            <person name="Wang X."/>
            <person name="Falini L.B."/>
            <person name="Barry K."/>
            <person name="Haridas S."/>
            <person name="Lipzen A."/>
            <person name="Labutti K."/>
            <person name="Grigoriev I.V."/>
            <person name="Murat C."/>
            <person name="Martin F."/>
            <person name="Albertini E."/>
            <person name="Donnini D."/>
            <person name="Bonito G."/>
        </authorList>
    </citation>
    <scope>NUCLEOTIDE SEQUENCE [LARGE SCALE GENOMIC DNA]</scope>
    <source>
        <strain evidence="8 9">Sb_GMNB300</strain>
    </source>
</reference>
<evidence type="ECO:0000313" key="8">
    <source>
        <dbReference type="EMBL" id="KAA8911561.1"/>
    </source>
</evidence>
<gene>
    <name evidence="8" type="ORF">FN846DRAFT_415144</name>
</gene>
<keyword evidence="2" id="KW-0813">Transport</keyword>
<feature type="transmembrane region" description="Helical" evidence="6">
    <location>
        <begin position="429"/>
        <end position="451"/>
    </location>
</feature>
<feature type="transmembrane region" description="Helical" evidence="6">
    <location>
        <begin position="189"/>
        <end position="212"/>
    </location>
</feature>
<evidence type="ECO:0000256" key="5">
    <source>
        <dbReference type="ARBA" id="ARBA00023136"/>
    </source>
</evidence>
<dbReference type="FunFam" id="1.20.1250.20:FF:000106">
    <property type="entry name" value="MFS transporter, putative"/>
    <property type="match status" value="1"/>
</dbReference>
<organism evidence="8 9">
    <name type="scientific">Sphaerosporella brunnea</name>
    <dbReference type="NCBI Taxonomy" id="1250544"/>
    <lineage>
        <taxon>Eukaryota</taxon>
        <taxon>Fungi</taxon>
        <taxon>Dikarya</taxon>
        <taxon>Ascomycota</taxon>
        <taxon>Pezizomycotina</taxon>
        <taxon>Pezizomycetes</taxon>
        <taxon>Pezizales</taxon>
        <taxon>Pyronemataceae</taxon>
        <taxon>Sphaerosporella</taxon>
    </lineage>
</organism>
<evidence type="ECO:0000256" key="2">
    <source>
        <dbReference type="ARBA" id="ARBA00022448"/>
    </source>
</evidence>
<dbReference type="Gene3D" id="1.20.1250.20">
    <property type="entry name" value="MFS general substrate transporter like domains"/>
    <property type="match status" value="2"/>
</dbReference>
<dbReference type="InterPro" id="IPR020846">
    <property type="entry name" value="MFS_dom"/>
</dbReference>
<dbReference type="Proteomes" id="UP000326924">
    <property type="component" value="Unassembled WGS sequence"/>
</dbReference>
<dbReference type="AlphaFoldDB" id="A0A5J5F5E4"/>
<feature type="domain" description="Major facilitator superfamily (MFS) profile" evidence="7">
    <location>
        <begin position="97"/>
        <end position="557"/>
    </location>
</feature>
<accession>A0A5J5F5E4</accession>
<keyword evidence="3 6" id="KW-0812">Transmembrane</keyword>
<evidence type="ECO:0000259" key="7">
    <source>
        <dbReference type="PROSITE" id="PS50850"/>
    </source>
</evidence>
<feature type="transmembrane region" description="Helical" evidence="6">
    <location>
        <begin position="224"/>
        <end position="245"/>
    </location>
</feature>
<dbReference type="InterPro" id="IPR036259">
    <property type="entry name" value="MFS_trans_sf"/>
</dbReference>